<evidence type="ECO:0000256" key="1">
    <source>
        <dbReference type="SAM" id="MobiDB-lite"/>
    </source>
</evidence>
<gene>
    <name evidence="2" type="ORF">MNOR_LOCUS13580</name>
</gene>
<feature type="compositionally biased region" description="Basic and acidic residues" evidence="1">
    <location>
        <begin position="57"/>
        <end position="72"/>
    </location>
</feature>
<evidence type="ECO:0000313" key="2">
    <source>
        <dbReference type="EMBL" id="CAL4088538.1"/>
    </source>
</evidence>
<feature type="compositionally biased region" description="Polar residues" evidence="1">
    <location>
        <begin position="590"/>
        <end position="609"/>
    </location>
</feature>
<feature type="compositionally biased region" description="Polar residues" evidence="1">
    <location>
        <begin position="1115"/>
        <end position="1128"/>
    </location>
</feature>
<sequence>MVHRRDESKGQLRGAGPRIACPIVGAAGLLDEGMTLAQKREMAQFLSLSVTSAQEEESQRKDRELEEEKLMEETLNSSINANKELQDDSDNSRGSDIVIISDSQSSRSSRISKGIVGLDRSQNTEKSSKPPSPSHSDQDMFCDSQVEKQVQDKHVTTPVREKGFEKKISTTSADSASESSRNRLENIQKTYANVTSRQGIRKHPTVDEISSPSNKALRRHATVHEVSSPSTKVQHNVDTVEKVPSQSLFSSGSSNISIRGDKILLPTMDTDEDTQLFSPLIGGRKVINGRTVSALERHKSSNVQESQISNSLEVVKLHSEKTSNDDDSSTDDEIISSPVESVSIIEKPSTPAGVLGRSRMSAASTPNTSNVNLRLSISPGISPAKSPAMGKSLVQSAVDEEEDDDATQEIDVIPSVSSTDKSVASSENKNILTHQLDKDSENSSDANDNFSYSIDWKKSVKVFPLSKPDTVSLQRKNMRSEKRSLSYMKHENESVNESKRRIISLIDTSCNILEKYQESLGYRLRWALPVIVDKRVKEWSLLRPQQTIKKILPTSKDEEEPGIRRATRQARKIQEQNTGGDSDDSLPNIIPNSQDPNMTSKLKPSSQGSLVDVKYSNNDEKCRLVNDDTDDDLDDFNIFPSKHSKQLGKTAVELADSTPRKHPKLSRDVDCVSSSRVQEDIKNSSKERKINFELNVSDSDNDNDKKELVSDDNYINSPKRKPNENFEELRPIKRRKTFMLTVEEDEVASSSTISDSLQKQKIMESSCDTEVSSVVDEVDERNKKLFNSKLTEEIEGLHSSQEQKKETNFVSSSYEESHDVGNPGPSSSSGDLFILENTDAKVMKDDQSTNNTAADTRVDSKSRQRGVQIRPARLKLSGRRNNGKRRDGPNEDGDQISSSLEQSDHEKLVRIYYQECSKIFQYIHLAMHAATCDGQVDSTVEEAVEDERTLSSGPSTDAPVVKEDTSMRRPIAATAPEKRPRTPPNAVRCYLCDDVFPEGDEYGIHVPECDGQRKMVDGIKSPSSTASPNTWVTKRVQRGANQIKTYSKIKTIVKPRSVFDQLEGSGPSRSRTPAPPRIYEEMQEGVAFEETNDSDDSEDSEDYDFPDSPIRSFVPISQQTDAEINYHNQFRDKTRKVAGGAPSKKKRKRKSNRGRGKTRKKSKS</sequence>
<feature type="compositionally biased region" description="Acidic residues" evidence="1">
    <location>
        <begin position="398"/>
        <end position="408"/>
    </location>
</feature>
<feature type="region of interest" description="Disordered" evidence="1">
    <location>
        <begin position="1088"/>
        <end position="1164"/>
    </location>
</feature>
<evidence type="ECO:0000313" key="3">
    <source>
        <dbReference type="Proteomes" id="UP001497623"/>
    </source>
</evidence>
<feature type="non-terminal residue" evidence="2">
    <location>
        <position position="1164"/>
    </location>
</feature>
<feature type="compositionally biased region" description="Low complexity" evidence="1">
    <location>
        <begin position="94"/>
        <end position="116"/>
    </location>
</feature>
<feature type="compositionally biased region" description="Basic and acidic residues" evidence="1">
    <location>
        <begin position="84"/>
        <end position="93"/>
    </location>
</feature>
<feature type="region of interest" description="Disordered" evidence="1">
    <location>
        <begin position="553"/>
        <end position="612"/>
    </location>
</feature>
<feature type="compositionally biased region" description="Basic and acidic residues" evidence="1">
    <location>
        <begin position="145"/>
        <end position="168"/>
    </location>
</feature>
<feature type="compositionally biased region" description="Basic residues" evidence="1">
    <location>
        <begin position="872"/>
        <end position="883"/>
    </location>
</feature>
<keyword evidence="3" id="KW-1185">Reference proteome</keyword>
<feature type="compositionally biased region" description="Low complexity" evidence="1">
    <location>
        <begin position="415"/>
        <end position="426"/>
    </location>
</feature>
<feature type="compositionally biased region" description="Basic residues" evidence="1">
    <location>
        <begin position="1143"/>
        <end position="1164"/>
    </location>
</feature>
<reference evidence="2 3" key="1">
    <citation type="submission" date="2024-05" db="EMBL/GenBank/DDBJ databases">
        <authorList>
            <person name="Wallberg A."/>
        </authorList>
    </citation>
    <scope>NUCLEOTIDE SEQUENCE [LARGE SCALE GENOMIC DNA]</scope>
</reference>
<feature type="compositionally biased region" description="Low complexity" evidence="1">
    <location>
        <begin position="335"/>
        <end position="346"/>
    </location>
</feature>
<organism evidence="2 3">
    <name type="scientific">Meganyctiphanes norvegica</name>
    <name type="common">Northern krill</name>
    <name type="synonym">Thysanopoda norvegica</name>
    <dbReference type="NCBI Taxonomy" id="48144"/>
    <lineage>
        <taxon>Eukaryota</taxon>
        <taxon>Metazoa</taxon>
        <taxon>Ecdysozoa</taxon>
        <taxon>Arthropoda</taxon>
        <taxon>Crustacea</taxon>
        <taxon>Multicrustacea</taxon>
        <taxon>Malacostraca</taxon>
        <taxon>Eumalacostraca</taxon>
        <taxon>Eucarida</taxon>
        <taxon>Euphausiacea</taxon>
        <taxon>Euphausiidae</taxon>
        <taxon>Meganyctiphanes</taxon>
    </lineage>
</organism>
<feature type="compositionally biased region" description="Basic and acidic residues" evidence="1">
    <location>
        <begin position="795"/>
        <end position="807"/>
    </location>
</feature>
<feature type="region of interest" description="Disordered" evidence="1">
    <location>
        <begin position="49"/>
        <end position="184"/>
    </location>
</feature>
<comment type="caution">
    <text evidence="2">The sequence shown here is derived from an EMBL/GenBank/DDBJ whole genome shotgun (WGS) entry which is preliminary data.</text>
</comment>
<feature type="region of interest" description="Disordered" evidence="1">
    <location>
        <begin position="795"/>
        <end position="901"/>
    </location>
</feature>
<proteinExistence type="predicted"/>
<name>A0AAV2QIW8_MEGNR</name>
<dbReference type="EMBL" id="CAXKWB010007821">
    <property type="protein sequence ID" value="CAL4088538.1"/>
    <property type="molecule type" value="Genomic_DNA"/>
</dbReference>
<accession>A0AAV2QIW8</accession>
<feature type="compositionally biased region" description="Polar residues" evidence="1">
    <location>
        <begin position="361"/>
        <end position="375"/>
    </location>
</feature>
<feature type="compositionally biased region" description="Low complexity" evidence="1">
    <location>
        <begin position="169"/>
        <end position="179"/>
    </location>
</feature>
<dbReference type="Proteomes" id="UP001497623">
    <property type="component" value="Unassembled WGS sequence"/>
</dbReference>
<protein>
    <submittedName>
        <fullName evidence="2">Uncharacterized protein</fullName>
    </submittedName>
</protein>
<feature type="region of interest" description="Disordered" evidence="1">
    <location>
        <begin position="319"/>
        <end position="428"/>
    </location>
</feature>
<feature type="compositionally biased region" description="Acidic residues" evidence="1">
    <location>
        <begin position="325"/>
        <end position="334"/>
    </location>
</feature>
<dbReference type="AlphaFoldDB" id="A0AAV2QIW8"/>
<feature type="compositionally biased region" description="Acidic residues" evidence="1">
    <location>
        <begin position="1090"/>
        <end position="1105"/>
    </location>
</feature>
<feature type="compositionally biased region" description="Basic and acidic residues" evidence="1">
    <location>
        <begin position="838"/>
        <end position="847"/>
    </location>
</feature>
<feature type="region of interest" description="Disordered" evidence="1">
    <location>
        <begin position="195"/>
        <end position="214"/>
    </location>
</feature>